<feature type="compositionally biased region" description="Low complexity" evidence="6">
    <location>
        <begin position="716"/>
        <end position="744"/>
    </location>
</feature>
<feature type="compositionally biased region" description="Basic residues" evidence="6">
    <location>
        <begin position="674"/>
        <end position="685"/>
    </location>
</feature>
<feature type="active site" description="Proton donor" evidence="3">
    <location>
        <position position="123"/>
    </location>
</feature>
<dbReference type="PROSITE" id="PS00126">
    <property type="entry name" value="PDEASE_I_1"/>
    <property type="match status" value="1"/>
</dbReference>
<evidence type="ECO:0000313" key="8">
    <source>
        <dbReference type="EMBL" id="TPX61911.1"/>
    </source>
</evidence>
<organism evidence="8 9">
    <name type="scientific">Powellomyces hirtus</name>
    <dbReference type="NCBI Taxonomy" id="109895"/>
    <lineage>
        <taxon>Eukaryota</taxon>
        <taxon>Fungi</taxon>
        <taxon>Fungi incertae sedis</taxon>
        <taxon>Chytridiomycota</taxon>
        <taxon>Chytridiomycota incertae sedis</taxon>
        <taxon>Chytridiomycetes</taxon>
        <taxon>Spizellomycetales</taxon>
        <taxon>Powellomycetaceae</taxon>
        <taxon>Powellomyces</taxon>
    </lineage>
</organism>
<feature type="binding site" evidence="4">
    <location>
        <position position="166"/>
    </location>
    <ligand>
        <name>Zn(2+)</name>
        <dbReference type="ChEBI" id="CHEBI:29105"/>
        <label>2</label>
    </ligand>
</feature>
<dbReference type="EMBL" id="QEAQ01000005">
    <property type="protein sequence ID" value="TPX61911.1"/>
    <property type="molecule type" value="Genomic_DNA"/>
</dbReference>
<feature type="compositionally biased region" description="Pro residues" evidence="6">
    <location>
        <begin position="820"/>
        <end position="840"/>
    </location>
</feature>
<feature type="binding site" evidence="4">
    <location>
        <position position="127"/>
    </location>
    <ligand>
        <name>Zn(2+)</name>
        <dbReference type="ChEBI" id="CHEBI:29105"/>
        <label>1</label>
    </ligand>
</feature>
<dbReference type="InterPro" id="IPR003607">
    <property type="entry name" value="HD/PDEase_dom"/>
</dbReference>
<feature type="compositionally biased region" description="Acidic residues" evidence="6">
    <location>
        <begin position="268"/>
        <end position="280"/>
    </location>
</feature>
<feature type="region of interest" description="Disordered" evidence="6">
    <location>
        <begin position="674"/>
        <end position="763"/>
    </location>
</feature>
<keyword evidence="1 4" id="KW-0479">Metal-binding</keyword>
<dbReference type="CDD" id="cd00077">
    <property type="entry name" value="HDc"/>
    <property type="match status" value="1"/>
</dbReference>
<accession>A0A507EDK5</accession>
<dbReference type="InterPro" id="IPR002073">
    <property type="entry name" value="PDEase_catalytic_dom"/>
</dbReference>
<dbReference type="InterPro" id="IPR023174">
    <property type="entry name" value="PDEase_CS"/>
</dbReference>
<dbReference type="PRINTS" id="PR00387">
    <property type="entry name" value="PDIESTERASE1"/>
</dbReference>
<dbReference type="Proteomes" id="UP000318582">
    <property type="component" value="Unassembled WGS sequence"/>
</dbReference>
<feature type="binding site" evidence="4">
    <location>
        <position position="433"/>
    </location>
    <ligand>
        <name>Zn(2+)</name>
        <dbReference type="ChEBI" id="CHEBI:29105"/>
        <label>1</label>
    </ligand>
</feature>
<feature type="region of interest" description="Disordered" evidence="6">
    <location>
        <begin position="259"/>
        <end position="318"/>
    </location>
</feature>
<evidence type="ECO:0000259" key="7">
    <source>
        <dbReference type="PROSITE" id="PS51845"/>
    </source>
</evidence>
<gene>
    <name evidence="8" type="ORF">PhCBS80983_g00783</name>
</gene>
<reference evidence="8 9" key="1">
    <citation type="journal article" date="2019" name="Sci. Rep.">
        <title>Comparative genomics of chytrid fungi reveal insights into the obligate biotrophic and pathogenic lifestyle of Synchytrium endobioticum.</title>
        <authorList>
            <person name="van de Vossenberg B.T.L.H."/>
            <person name="Warris S."/>
            <person name="Nguyen H.D.T."/>
            <person name="van Gent-Pelzer M.P.E."/>
            <person name="Joly D.L."/>
            <person name="van de Geest H.C."/>
            <person name="Bonants P.J.M."/>
            <person name="Smith D.S."/>
            <person name="Levesque C.A."/>
            <person name="van der Lee T.A.J."/>
        </authorList>
    </citation>
    <scope>NUCLEOTIDE SEQUENCE [LARGE SCALE GENOMIC DNA]</scope>
    <source>
        <strain evidence="8 9">CBS 809.83</strain>
    </source>
</reference>
<feature type="compositionally biased region" description="Gly residues" evidence="6">
    <location>
        <begin position="745"/>
        <end position="760"/>
    </location>
</feature>
<evidence type="ECO:0000256" key="4">
    <source>
        <dbReference type="PIRSR" id="PIRSR623088-3"/>
    </source>
</evidence>
<proteinExistence type="inferred from homology"/>
<dbReference type="InterPro" id="IPR023088">
    <property type="entry name" value="PDEase"/>
</dbReference>
<dbReference type="GO" id="GO:0004114">
    <property type="term" value="F:3',5'-cyclic-nucleotide phosphodiesterase activity"/>
    <property type="evidence" value="ECO:0007669"/>
    <property type="project" value="InterPro"/>
</dbReference>
<comment type="cofactor">
    <cofactor evidence="5">
        <name>a divalent metal cation</name>
        <dbReference type="ChEBI" id="CHEBI:60240"/>
    </cofactor>
    <text evidence="5">Binds 2 divalent metal cations per subunit. Site 1 may preferentially bind zinc ions, while site 2 has a preference for magnesium and/or manganese ions.</text>
</comment>
<evidence type="ECO:0000256" key="5">
    <source>
        <dbReference type="RuleBase" id="RU363067"/>
    </source>
</evidence>
<dbReference type="InterPro" id="IPR036971">
    <property type="entry name" value="PDEase_catalytic_dom_sf"/>
</dbReference>
<keyword evidence="9" id="KW-1185">Reference proteome</keyword>
<dbReference type="GO" id="GO:0046872">
    <property type="term" value="F:metal ion binding"/>
    <property type="evidence" value="ECO:0007669"/>
    <property type="project" value="UniProtKB-KW"/>
</dbReference>
<feature type="region of interest" description="Disordered" evidence="6">
    <location>
        <begin position="375"/>
        <end position="417"/>
    </location>
</feature>
<dbReference type="STRING" id="109895.A0A507EDK5"/>
<evidence type="ECO:0000313" key="9">
    <source>
        <dbReference type="Proteomes" id="UP000318582"/>
    </source>
</evidence>
<feature type="domain" description="PDEase" evidence="7">
    <location>
        <begin position="43"/>
        <end position="527"/>
    </location>
</feature>
<dbReference type="PROSITE" id="PS51845">
    <property type="entry name" value="PDEASE_I_2"/>
    <property type="match status" value="1"/>
</dbReference>
<comment type="caution">
    <text evidence="8">The sequence shown here is derived from an EMBL/GenBank/DDBJ whole genome shotgun (WGS) entry which is preliminary data.</text>
</comment>
<feature type="region of interest" description="Disordered" evidence="6">
    <location>
        <begin position="330"/>
        <end position="358"/>
    </location>
</feature>
<evidence type="ECO:0000256" key="2">
    <source>
        <dbReference type="ARBA" id="ARBA00022801"/>
    </source>
</evidence>
<feature type="compositionally biased region" description="Low complexity" evidence="6">
    <location>
        <begin position="338"/>
        <end position="353"/>
    </location>
</feature>
<dbReference type="Pfam" id="PF00233">
    <property type="entry name" value="PDEase_I"/>
    <property type="match status" value="2"/>
</dbReference>
<comment type="similarity">
    <text evidence="5">Belongs to the cyclic nucleotide phosphodiesterase family.</text>
</comment>
<evidence type="ECO:0000256" key="6">
    <source>
        <dbReference type="SAM" id="MobiDB-lite"/>
    </source>
</evidence>
<sequence>MELQEKPQQHPPPEQAVEDDLMTPPALYRLPMVPLEEFDLSACSQLQKEDLATVYRVMCEFSQGTLAQLGMNFKVWDWTKPEMYGLLLGMFVKNGLVPNSATLCGLLNFIIDIAEGYFDNPYHSFLHAVDVTYMVYWALVDLALAEELAFSTIDFVALLIAALAHDVLHPGVNNLFHVNAKTDLAKHYHNKSVLERQSCDHLSLLLRKHTFLSDLLYGEHLSTTEHPPVLIEHIAIEAILNTDMCHHFGLLEKLSTTTEEVIGTPSGSDEDLNTDEEENEEKAASLEGMHRTGEKPDEQHQHGSSCNHSGEQRPSISNRELPKTALKAMQRTSLDDGPTSPSGATSSSRTNSPVHFKLSADDLGTPIVVSPERIHPHVDGLPRRHSHNRPFEGSTSTVNSVDFNAPDAPRRTSLPLSKHQRQQMINVILHAADISNAARPAEICKRWSDMVVEEFFSQGEKEKSMSLPISPNMDRETTNPVQLAFDFNTYVARPYFEILSELLPSTRPFIENLIVNRNRWEDMGANISPGGAAAKPTKPTSITPDGTTDNNGPPSSTGEHDTLTDTATSITTEPTAPGATPRGRRLSLAAGTIEIPQAFDIYVMNAAKRYRNRYKTSRSLSSGRSRGILPLSVLSSSMWSVGSRNDSGGSGVTSLDSLDSDILQGFRARSVNKLPHHPQHHHSHDIHHSSIDELSSPHDSFSNNLDNSHSHKDTLSSNVSSSNNSNTASQYSIISAPEGPISGSPGSGTGGSPAGGGGDNLGSLSLFGSRKWFPQRRCMSMDAQSTEQSGAMFQRWHNGLRANNNVIMSLPPLPSSGSHTPPPSPAPPQPPPPPAAPELPPAETATT</sequence>
<name>A0A507EDK5_9FUNG</name>
<feature type="region of interest" description="Disordered" evidence="6">
    <location>
        <begin position="804"/>
        <end position="847"/>
    </location>
</feature>
<dbReference type="PANTHER" id="PTHR11347">
    <property type="entry name" value="CYCLIC NUCLEOTIDE PHOSPHODIESTERASE"/>
    <property type="match status" value="1"/>
</dbReference>
<feature type="region of interest" description="Disordered" evidence="6">
    <location>
        <begin position="526"/>
        <end position="584"/>
    </location>
</feature>
<feature type="compositionally biased region" description="Polar residues" evidence="6">
    <location>
        <begin position="538"/>
        <end position="557"/>
    </location>
</feature>
<dbReference type="GO" id="GO:0007165">
    <property type="term" value="P:signal transduction"/>
    <property type="evidence" value="ECO:0007669"/>
    <property type="project" value="InterPro"/>
</dbReference>
<dbReference type="SMART" id="SM00471">
    <property type="entry name" value="HDc"/>
    <property type="match status" value="1"/>
</dbReference>
<dbReference type="SUPFAM" id="SSF109604">
    <property type="entry name" value="HD-domain/PDEase-like"/>
    <property type="match status" value="1"/>
</dbReference>
<feature type="binding site" evidence="4">
    <location>
        <position position="165"/>
    </location>
    <ligand>
        <name>Zn(2+)</name>
        <dbReference type="ChEBI" id="CHEBI:29105"/>
        <label>1</label>
    </ligand>
</feature>
<evidence type="ECO:0000256" key="1">
    <source>
        <dbReference type="ARBA" id="ARBA00022723"/>
    </source>
</evidence>
<feature type="compositionally biased region" description="Polar residues" evidence="6">
    <location>
        <begin position="393"/>
        <end position="402"/>
    </location>
</feature>
<evidence type="ECO:0000256" key="3">
    <source>
        <dbReference type="PIRSR" id="PIRSR623088-1"/>
    </source>
</evidence>
<keyword evidence="2 5" id="KW-0378">Hydrolase</keyword>
<dbReference type="EC" id="3.1.4.-" evidence="5"/>
<feature type="compositionally biased region" description="Polar residues" evidence="6">
    <location>
        <begin position="302"/>
        <end position="318"/>
    </location>
</feature>
<feature type="region of interest" description="Disordered" evidence="6">
    <location>
        <begin position="1"/>
        <end position="20"/>
    </location>
</feature>
<feature type="compositionally biased region" description="Polar residues" evidence="6">
    <location>
        <begin position="697"/>
        <end position="707"/>
    </location>
</feature>
<dbReference type="Gene3D" id="1.10.1300.10">
    <property type="entry name" value="3'5'-cyclic nucleotide phosphodiesterase, catalytic domain"/>
    <property type="match status" value="2"/>
</dbReference>
<feature type="binding site" evidence="4">
    <location>
        <position position="166"/>
    </location>
    <ligand>
        <name>Zn(2+)</name>
        <dbReference type="ChEBI" id="CHEBI:29105"/>
        <label>1</label>
    </ligand>
</feature>
<feature type="compositionally biased region" description="Basic and acidic residues" evidence="6">
    <location>
        <begin position="281"/>
        <end position="301"/>
    </location>
</feature>
<dbReference type="AlphaFoldDB" id="A0A507EDK5"/>
<protein>
    <recommendedName>
        <fullName evidence="5">Phosphodiesterase</fullName>
        <ecNumber evidence="5">3.1.4.-</ecNumber>
    </recommendedName>
</protein>